<protein>
    <submittedName>
        <fullName evidence="1">Uncharacterized protein</fullName>
    </submittedName>
</protein>
<reference evidence="1" key="1">
    <citation type="journal article" date="2021" name="Microb. Physiol.">
        <title>Proteogenomic Insights into the Physiology of Marine, Sulfate-Reducing, Filamentous Desulfonema limicola and Desulfonema magnum.</title>
        <authorList>
            <person name="Schnaars V."/>
            <person name="Wohlbrand L."/>
            <person name="Scheve S."/>
            <person name="Hinrichs C."/>
            <person name="Reinhardt R."/>
            <person name="Rabus R."/>
        </authorList>
    </citation>
    <scope>NUCLEOTIDE SEQUENCE</scope>
    <source>
        <strain evidence="1">4be13</strain>
    </source>
</reference>
<accession>A0A975BS51</accession>
<dbReference type="EMBL" id="CP061800">
    <property type="protein sequence ID" value="QTA90651.1"/>
    <property type="molecule type" value="Genomic_DNA"/>
</dbReference>
<evidence type="ECO:0000313" key="2">
    <source>
        <dbReference type="Proteomes" id="UP000663722"/>
    </source>
</evidence>
<proteinExistence type="predicted"/>
<evidence type="ECO:0000313" key="1">
    <source>
        <dbReference type="EMBL" id="QTA90651.1"/>
    </source>
</evidence>
<dbReference type="Proteomes" id="UP000663722">
    <property type="component" value="Chromosome"/>
</dbReference>
<dbReference type="KEGG" id="dmm:dnm_067120"/>
<sequence length="49" mass="5803">MISTRSKVFYTSFFLRIGGETRLFFLQRRRIIPGEKPGFFPVRISKTYG</sequence>
<organism evidence="1 2">
    <name type="scientific">Desulfonema magnum</name>
    <dbReference type="NCBI Taxonomy" id="45655"/>
    <lineage>
        <taxon>Bacteria</taxon>
        <taxon>Pseudomonadati</taxon>
        <taxon>Thermodesulfobacteriota</taxon>
        <taxon>Desulfobacteria</taxon>
        <taxon>Desulfobacterales</taxon>
        <taxon>Desulfococcaceae</taxon>
        <taxon>Desulfonema</taxon>
    </lineage>
</organism>
<dbReference type="AlphaFoldDB" id="A0A975BS51"/>
<keyword evidence="2" id="KW-1185">Reference proteome</keyword>
<name>A0A975BS51_9BACT</name>
<gene>
    <name evidence="1" type="ORF">dnm_067120</name>
</gene>